<name>U2ZZE6_9SPHN</name>
<dbReference type="PRINTS" id="PR00080">
    <property type="entry name" value="SDRFAMILY"/>
</dbReference>
<dbReference type="PANTHER" id="PTHR43639">
    <property type="entry name" value="OXIDOREDUCTASE, SHORT-CHAIN DEHYDROGENASE/REDUCTASE FAMILY (AFU_ORTHOLOGUE AFUA_5G02870)"/>
    <property type="match status" value="1"/>
</dbReference>
<dbReference type="Proteomes" id="UP000016568">
    <property type="component" value="Unassembled WGS sequence"/>
</dbReference>
<proteinExistence type="inferred from homology"/>
<evidence type="ECO:0000256" key="2">
    <source>
        <dbReference type="ARBA" id="ARBA00023002"/>
    </source>
</evidence>
<keyword evidence="4" id="KW-1185">Reference proteome</keyword>
<dbReference type="SUPFAM" id="SSF51735">
    <property type="entry name" value="NAD(P)-binding Rossmann-fold domains"/>
    <property type="match status" value="1"/>
</dbReference>
<accession>U2ZZE6</accession>
<evidence type="ECO:0000313" key="3">
    <source>
        <dbReference type="EMBL" id="GAD47878.1"/>
    </source>
</evidence>
<dbReference type="EMBL" id="BASZ01000001">
    <property type="protein sequence ID" value="GAD47878.1"/>
    <property type="molecule type" value="Genomic_DNA"/>
</dbReference>
<gene>
    <name evidence="3" type="ORF">NT2_01_06520</name>
</gene>
<dbReference type="eggNOG" id="COG1028">
    <property type="taxonomic scope" value="Bacteria"/>
</dbReference>
<dbReference type="PANTHER" id="PTHR43639:SF1">
    <property type="entry name" value="SHORT-CHAIN DEHYDROGENASE_REDUCTASE FAMILY PROTEIN"/>
    <property type="match status" value="1"/>
</dbReference>
<evidence type="ECO:0000313" key="4">
    <source>
        <dbReference type="Proteomes" id="UP000016568"/>
    </source>
</evidence>
<organism evidence="3 4">
    <name type="scientific">Caenibius tardaugens NBRC 16725</name>
    <dbReference type="NCBI Taxonomy" id="1219035"/>
    <lineage>
        <taxon>Bacteria</taxon>
        <taxon>Pseudomonadati</taxon>
        <taxon>Pseudomonadota</taxon>
        <taxon>Alphaproteobacteria</taxon>
        <taxon>Sphingomonadales</taxon>
        <taxon>Erythrobacteraceae</taxon>
        <taxon>Caenibius</taxon>
    </lineage>
</organism>
<keyword evidence="2" id="KW-0560">Oxidoreductase</keyword>
<dbReference type="Pfam" id="PF13561">
    <property type="entry name" value="adh_short_C2"/>
    <property type="match status" value="1"/>
</dbReference>
<dbReference type="GO" id="GO:0016491">
    <property type="term" value="F:oxidoreductase activity"/>
    <property type="evidence" value="ECO:0007669"/>
    <property type="project" value="UniProtKB-KW"/>
</dbReference>
<dbReference type="Gene3D" id="3.40.50.720">
    <property type="entry name" value="NAD(P)-binding Rossmann-like Domain"/>
    <property type="match status" value="1"/>
</dbReference>
<evidence type="ECO:0000256" key="1">
    <source>
        <dbReference type="ARBA" id="ARBA00006484"/>
    </source>
</evidence>
<sequence>MMGRVEGKVAIVTGAGREGNIGVAVCRALLREGAKAVIGTDMRADQAQAISDSVAADGHAGAFRLVQQDVTSEADWQRVIGDTVAQFGQLDVLVNNAGLSIHGGVLNTSLEDLRTVMAVNHDALFLGIKYATPHLASAVERFEGGGSIINNLSMASYMPNANNIGYHVSKSAGRMLTICAAQELGSKRIRVNSIHPGMTMTPILREGFEDYVRQGLWESTEAAEAALAAMGPLGISSQPEDTAHAFVYLASDESRFMTGASIYHDGAIGLRY</sequence>
<protein>
    <submittedName>
        <fullName evidence="3">Putative cyclopentanol dehydrogenase</fullName>
    </submittedName>
</protein>
<dbReference type="InterPro" id="IPR002347">
    <property type="entry name" value="SDR_fam"/>
</dbReference>
<dbReference type="AlphaFoldDB" id="U2ZZE6"/>
<dbReference type="FunFam" id="3.40.50.720:FF:000084">
    <property type="entry name" value="Short-chain dehydrogenase reductase"/>
    <property type="match status" value="1"/>
</dbReference>
<dbReference type="InterPro" id="IPR036291">
    <property type="entry name" value="NAD(P)-bd_dom_sf"/>
</dbReference>
<comment type="similarity">
    <text evidence="1">Belongs to the short-chain dehydrogenases/reductases (SDR) family.</text>
</comment>
<comment type="caution">
    <text evidence="3">The sequence shown here is derived from an EMBL/GenBank/DDBJ whole genome shotgun (WGS) entry which is preliminary data.</text>
</comment>
<reference evidence="3 4" key="1">
    <citation type="submission" date="2013-09" db="EMBL/GenBank/DDBJ databases">
        <title>Whole genome shotgun sequence of Novosphingobium tardaugens NBRC 16725.</title>
        <authorList>
            <person name="Isaki S."/>
            <person name="Hosoyama A."/>
            <person name="Tsuchikane K."/>
            <person name="Katsumata H."/>
            <person name="Ando Y."/>
            <person name="Yamazaki S."/>
            <person name="Fujita N."/>
        </authorList>
    </citation>
    <scope>NUCLEOTIDE SEQUENCE [LARGE SCALE GENOMIC DNA]</scope>
    <source>
        <strain evidence="3 4">NBRC 16725</strain>
    </source>
</reference>
<dbReference type="PRINTS" id="PR00081">
    <property type="entry name" value="GDHRDH"/>
</dbReference>